<dbReference type="Proteomes" id="UP000767446">
    <property type="component" value="Unassembled WGS sequence"/>
</dbReference>
<dbReference type="Gene3D" id="3.60.21.10">
    <property type="match status" value="1"/>
</dbReference>
<dbReference type="EMBL" id="JADQBC010000022">
    <property type="protein sequence ID" value="MBR8827175.1"/>
    <property type="molecule type" value="Genomic_DNA"/>
</dbReference>
<protein>
    <submittedName>
        <fullName evidence="2">5'-nucleotidase C-terminal domain-containing protein</fullName>
    </submittedName>
</protein>
<dbReference type="SUPFAM" id="SSF51120">
    <property type="entry name" value="beta-Roll"/>
    <property type="match status" value="1"/>
</dbReference>
<dbReference type="InterPro" id="IPR008334">
    <property type="entry name" value="5'-Nucleotdase_C"/>
</dbReference>
<evidence type="ECO:0000313" key="3">
    <source>
        <dbReference type="Proteomes" id="UP000767446"/>
    </source>
</evidence>
<dbReference type="PANTHER" id="PTHR11575">
    <property type="entry name" value="5'-NUCLEOTIDASE-RELATED"/>
    <property type="match status" value="1"/>
</dbReference>
<dbReference type="SUPFAM" id="SSF56300">
    <property type="entry name" value="Metallo-dependent phosphatases"/>
    <property type="match status" value="1"/>
</dbReference>
<comment type="caution">
    <text evidence="2">The sequence shown here is derived from an EMBL/GenBank/DDBJ whole genome shotgun (WGS) entry which is preliminary data.</text>
</comment>
<dbReference type="GO" id="GO:0008253">
    <property type="term" value="F:5'-nucleotidase activity"/>
    <property type="evidence" value="ECO:0007669"/>
    <property type="project" value="TreeGrafter"/>
</dbReference>
<dbReference type="InterPro" id="IPR011049">
    <property type="entry name" value="Serralysin-like_metalloprot_C"/>
</dbReference>
<dbReference type="Gene3D" id="2.150.10.10">
    <property type="entry name" value="Serralysin-like metalloprotease, C-terminal"/>
    <property type="match status" value="1"/>
</dbReference>
<sequence>MSNNTPIESFLEEQGFVLQILHTSDQEAGIPALEDAIGLSAVMNALEPQYENTIKLSSGDLFIAGPFLNASLDIYDSVTDAEPAGKAGIADILIQNELGWNAAAVGNHEFDAGPGTFFELLAPNPDIVNGVNGGKGIGVGGYPGALFPYLATNLDYAEEANLQSLVVPNGEKAKPNSLAGSVIVDVNGEEVGVVGAVVPYLPQIANIGGIKMLTDNNAATIEAYAQTLAENIQPVVDELVAQGINKVILMTHLQQFEIEQALAPLLSNVDVLMGGGSHRVMANDDDILRQDETQIPPQLLQPYPQEFQDADGNTIYLINTNSNYRYLSRLAIEFDANGNGINVLDDSGTFATDLAGVDRLYEEDITEFDQVKAKADPELVEIVEGVGNFINTLDSEIYGNSQVYLNGLREAVRTEETNLGNLTADANRWYAEQYGLEIDISVKNGGGIRDQIGVSFIAGGGDELVQLPPQANPEVGKEDGDISRLDIANSLRFDNDISVVEISAAGIKDLAEHFVAQWAPGVTAGQFGQIGNFVFSYDPDGTPIEFERDANSQAIGVVTPGDRIQNIAILRDDGTKEIIVQNGELQVDAGQIYTMVILSFLADGGDGYPVFHFQNPITLSELDPVNIPDQAVGLVQGGEQDALAEYLAAFHGDAPVAYAEADTPIEEDERIQNLNFREDTIIDEGESSLPEVVFGTVEDDLFDAAFPDEKQFVGAAQILFTGSGNDTVDVSQVGSDNRLDTGSGDDVIFAGTNNRILAGMGDDLIFAAGGDNVITGGMGADQFWLILDTGDLPAMVNIITDFEVENDVIGFANSGLSFADLGNDWNYTQEGASVLVTAFGQEIGLLLNTQVSDLTEANFVIA</sequence>
<dbReference type="PRINTS" id="PR01607">
    <property type="entry name" value="APYRASEFAMLY"/>
</dbReference>
<dbReference type="InterPro" id="IPR006179">
    <property type="entry name" value="5_nucleotidase/apyrase"/>
</dbReference>
<dbReference type="InterPro" id="IPR036907">
    <property type="entry name" value="5'-Nucleotdase_C_sf"/>
</dbReference>
<feature type="domain" description="5'-Nucleotidase C-terminal" evidence="1">
    <location>
        <begin position="409"/>
        <end position="611"/>
    </location>
</feature>
<dbReference type="InterPro" id="IPR029052">
    <property type="entry name" value="Metallo-depent_PP-like"/>
</dbReference>
<dbReference type="Pfam" id="PF00353">
    <property type="entry name" value="HemolysinCabind"/>
    <property type="match status" value="2"/>
</dbReference>
<dbReference type="Gene3D" id="3.90.780.10">
    <property type="entry name" value="5'-Nucleotidase, C-terminal domain"/>
    <property type="match status" value="1"/>
</dbReference>
<dbReference type="PANTHER" id="PTHR11575:SF24">
    <property type="entry name" value="5'-NUCLEOTIDASE"/>
    <property type="match status" value="1"/>
</dbReference>
<dbReference type="InterPro" id="IPR001343">
    <property type="entry name" value="Hemolysn_Ca-bd"/>
</dbReference>
<organism evidence="2 3">
    <name type="scientific">Gomphosphaeria aponina SAG 52.96 = DSM 107014</name>
    <dbReference type="NCBI Taxonomy" id="1521640"/>
    <lineage>
        <taxon>Bacteria</taxon>
        <taxon>Bacillati</taxon>
        <taxon>Cyanobacteriota</taxon>
        <taxon>Cyanophyceae</taxon>
        <taxon>Oscillatoriophycideae</taxon>
        <taxon>Chroococcales</taxon>
        <taxon>Gomphosphaeriaceae</taxon>
        <taxon>Gomphosphaeria</taxon>
    </lineage>
</organism>
<gene>
    <name evidence="2" type="ORF">DSM107014_04590</name>
</gene>
<reference evidence="2" key="1">
    <citation type="submission" date="2021-02" db="EMBL/GenBank/DDBJ databases">
        <title>Metagenome analyses of Stigonema ocellatum DSM 106950, Chlorogloea purpurea SAG 13.99 and Gomphosphaeria aponina DSM 107014.</title>
        <authorList>
            <person name="Marter P."/>
            <person name="Huang S."/>
        </authorList>
    </citation>
    <scope>NUCLEOTIDE SEQUENCE</scope>
    <source>
        <strain evidence="2">JP213</strain>
    </source>
</reference>
<dbReference type="Pfam" id="PF02872">
    <property type="entry name" value="5_nucleotid_C"/>
    <property type="match status" value="1"/>
</dbReference>
<dbReference type="GO" id="GO:0030288">
    <property type="term" value="C:outer membrane-bounded periplasmic space"/>
    <property type="evidence" value="ECO:0007669"/>
    <property type="project" value="TreeGrafter"/>
</dbReference>
<evidence type="ECO:0000313" key="2">
    <source>
        <dbReference type="EMBL" id="MBR8827175.1"/>
    </source>
</evidence>
<accession>A0A941GU50</accession>
<dbReference type="GO" id="GO:0009166">
    <property type="term" value="P:nucleotide catabolic process"/>
    <property type="evidence" value="ECO:0007669"/>
    <property type="project" value="InterPro"/>
</dbReference>
<name>A0A941GU50_9CHRO</name>
<dbReference type="GO" id="GO:0008768">
    <property type="term" value="F:UDP-sugar diphosphatase activity"/>
    <property type="evidence" value="ECO:0007669"/>
    <property type="project" value="TreeGrafter"/>
</dbReference>
<dbReference type="AlphaFoldDB" id="A0A941GU50"/>
<evidence type="ECO:0000259" key="1">
    <source>
        <dbReference type="Pfam" id="PF02872"/>
    </source>
</evidence>
<dbReference type="SUPFAM" id="SSF55816">
    <property type="entry name" value="5'-nucleotidase (syn. UDP-sugar hydrolase), C-terminal domain"/>
    <property type="match status" value="1"/>
</dbReference>
<proteinExistence type="predicted"/>